<evidence type="ECO:0000313" key="2">
    <source>
        <dbReference type="EMBL" id="DAF45582.1"/>
    </source>
</evidence>
<sequence length="52" mass="5983">MRCSTAARSNDREGGPGCALSEDENWKRRVSNTRKKIKDNHLNKKGYGFRNE</sequence>
<name>A0A8S5S3Q7_9CAUD</name>
<evidence type="ECO:0000256" key="1">
    <source>
        <dbReference type="SAM" id="MobiDB-lite"/>
    </source>
</evidence>
<protein>
    <submittedName>
        <fullName evidence="2">Uncharacterized protein</fullName>
    </submittedName>
</protein>
<dbReference type="EMBL" id="BK032514">
    <property type="protein sequence ID" value="DAF45582.1"/>
    <property type="molecule type" value="Genomic_DNA"/>
</dbReference>
<feature type="region of interest" description="Disordered" evidence="1">
    <location>
        <begin position="1"/>
        <end position="52"/>
    </location>
</feature>
<accession>A0A8S5S3Q7</accession>
<organism evidence="2">
    <name type="scientific">Siphoviridae sp. ctBLh2</name>
    <dbReference type="NCBI Taxonomy" id="2827803"/>
    <lineage>
        <taxon>Viruses</taxon>
        <taxon>Duplodnaviria</taxon>
        <taxon>Heunggongvirae</taxon>
        <taxon>Uroviricota</taxon>
        <taxon>Caudoviricetes</taxon>
    </lineage>
</organism>
<feature type="compositionally biased region" description="Basic residues" evidence="1">
    <location>
        <begin position="28"/>
        <end position="38"/>
    </location>
</feature>
<proteinExistence type="predicted"/>
<reference evidence="2" key="1">
    <citation type="journal article" date="2021" name="Proc. Natl. Acad. Sci. U.S.A.">
        <title>A Catalog of Tens of Thousands of Viruses from Human Metagenomes Reveals Hidden Associations with Chronic Diseases.</title>
        <authorList>
            <person name="Tisza M.J."/>
            <person name="Buck C.B."/>
        </authorList>
    </citation>
    <scope>NUCLEOTIDE SEQUENCE</scope>
    <source>
        <strain evidence="2">CtBLh2</strain>
    </source>
</reference>